<dbReference type="GO" id="GO:0016491">
    <property type="term" value="F:oxidoreductase activity"/>
    <property type="evidence" value="ECO:0007669"/>
    <property type="project" value="UniProtKB-KW"/>
</dbReference>
<comment type="caution">
    <text evidence="2">The sequence shown here is derived from an EMBL/GenBank/DDBJ whole genome shotgun (WGS) entry which is preliminary data.</text>
</comment>
<dbReference type="PANTHER" id="PTHR19328:SF75">
    <property type="entry name" value="ALDOSE SUGAR DEHYDROGENASE YLII"/>
    <property type="match status" value="1"/>
</dbReference>
<dbReference type="EC" id="1.1.5.-" evidence="2"/>
<evidence type="ECO:0000313" key="2">
    <source>
        <dbReference type="EMBL" id="MFC4221573.1"/>
    </source>
</evidence>
<dbReference type="SUPFAM" id="SSF50952">
    <property type="entry name" value="Soluble quinoprotein glucose dehydrogenase"/>
    <property type="match status" value="1"/>
</dbReference>
<gene>
    <name evidence="2" type="ORF">ACFOWS_15585</name>
</gene>
<name>A0ABV8PN84_9FLAO</name>
<reference evidence="3" key="1">
    <citation type="journal article" date="2019" name="Int. J. Syst. Evol. Microbiol.">
        <title>The Global Catalogue of Microorganisms (GCM) 10K type strain sequencing project: providing services to taxonomists for standard genome sequencing and annotation.</title>
        <authorList>
            <consortium name="The Broad Institute Genomics Platform"/>
            <consortium name="The Broad Institute Genome Sequencing Center for Infectious Disease"/>
            <person name="Wu L."/>
            <person name="Ma J."/>
        </authorList>
    </citation>
    <scope>NUCLEOTIDE SEQUENCE [LARGE SCALE GENOMIC DNA]</scope>
    <source>
        <strain evidence="3">CGMCC 1.15774</strain>
    </source>
</reference>
<feature type="domain" description="Glucose/Sorbosone dehydrogenase" evidence="1">
    <location>
        <begin position="39"/>
        <end position="379"/>
    </location>
</feature>
<protein>
    <submittedName>
        <fullName evidence="2">PQQ-dependent sugar dehydrogenase</fullName>
        <ecNumber evidence="2">1.1.5.-</ecNumber>
    </submittedName>
</protein>
<sequence length="386" mass="43354">MRYLLLLFALPIIGCKYTENPQTALKQVIPKKQIVLEGLNHPWSMAFLTNTTVLVTEKDGSLVKANLATKEKQIIKGFPADLTDSIRAIHFGDNSGIFEVLLDPNFTDSPWVYLSYTAKKDGLGTTTKVVRAKIKNDSLYQHETLLLAEPYTREYFHYGGGMTFGADGKLYITIGERLFWERDEPEIPISQDLRDKRGKIFRINPNGSIPDDNPNFGPSAVPGIYALGIRNAQGITVQPGTSNIWFSEHGTILGDEINILKAGANYGWPNETTGRLRSADYTPPKLEGTQFTPPAWFWHQTVAPTGLCFYTGDEFLHWNNNLFVPGLSRGSLWRFTIDGDTIKSAEELFLDERVRLRKVVQSPDGKLFLLTDEDNGKIIQIIPQSK</sequence>
<accession>A0ABV8PN84</accession>
<dbReference type="Proteomes" id="UP001595841">
    <property type="component" value="Unassembled WGS sequence"/>
</dbReference>
<dbReference type="InterPro" id="IPR011042">
    <property type="entry name" value="6-blade_b-propeller_TolB-like"/>
</dbReference>
<keyword evidence="3" id="KW-1185">Reference proteome</keyword>
<dbReference type="InterPro" id="IPR012938">
    <property type="entry name" value="Glc/Sorbosone_DH"/>
</dbReference>
<keyword evidence="2" id="KW-0560">Oxidoreductase</keyword>
<proteinExistence type="predicted"/>
<dbReference type="RefSeq" id="WP_379766487.1">
    <property type="nucleotide sequence ID" value="NZ_JBHSCL010000009.1"/>
</dbReference>
<dbReference type="Gene3D" id="2.120.10.30">
    <property type="entry name" value="TolB, C-terminal domain"/>
    <property type="match status" value="1"/>
</dbReference>
<evidence type="ECO:0000313" key="3">
    <source>
        <dbReference type="Proteomes" id="UP001595841"/>
    </source>
</evidence>
<dbReference type="Pfam" id="PF07995">
    <property type="entry name" value="GSDH"/>
    <property type="match status" value="1"/>
</dbReference>
<dbReference type="EMBL" id="JBHSCL010000009">
    <property type="protein sequence ID" value="MFC4221573.1"/>
    <property type="molecule type" value="Genomic_DNA"/>
</dbReference>
<evidence type="ECO:0000259" key="1">
    <source>
        <dbReference type="Pfam" id="PF07995"/>
    </source>
</evidence>
<dbReference type="InterPro" id="IPR011041">
    <property type="entry name" value="Quinoprot_gluc/sorb_DH_b-prop"/>
</dbReference>
<organism evidence="2 3">
    <name type="scientific">Flagellimonas marina</name>
    <dbReference type="NCBI Taxonomy" id="1775168"/>
    <lineage>
        <taxon>Bacteria</taxon>
        <taxon>Pseudomonadati</taxon>
        <taxon>Bacteroidota</taxon>
        <taxon>Flavobacteriia</taxon>
        <taxon>Flavobacteriales</taxon>
        <taxon>Flavobacteriaceae</taxon>
        <taxon>Flagellimonas</taxon>
    </lineage>
</organism>
<dbReference type="PANTHER" id="PTHR19328">
    <property type="entry name" value="HEDGEHOG-INTERACTING PROTEIN"/>
    <property type="match status" value="1"/>
</dbReference>